<organism evidence="1 2">
    <name type="scientific">Streptomyces lasiicapitis</name>
    <dbReference type="NCBI Taxonomy" id="1923961"/>
    <lineage>
        <taxon>Bacteria</taxon>
        <taxon>Bacillati</taxon>
        <taxon>Actinomycetota</taxon>
        <taxon>Actinomycetes</taxon>
        <taxon>Kitasatosporales</taxon>
        <taxon>Streptomycetaceae</taxon>
        <taxon>Streptomyces</taxon>
    </lineage>
</organism>
<protein>
    <submittedName>
        <fullName evidence="1">Uncharacterized protein</fullName>
    </submittedName>
</protein>
<reference evidence="2" key="1">
    <citation type="journal article" date="2019" name="Int. J. Syst. Evol. Microbiol.">
        <title>The Global Catalogue of Microorganisms (GCM) 10K type strain sequencing project: providing services to taxonomists for standard genome sequencing and annotation.</title>
        <authorList>
            <consortium name="The Broad Institute Genomics Platform"/>
            <consortium name="The Broad Institute Genome Sequencing Center for Infectious Disease"/>
            <person name="Wu L."/>
            <person name="Ma J."/>
        </authorList>
    </citation>
    <scope>NUCLEOTIDE SEQUENCE [LARGE SCALE GENOMIC DNA]</scope>
    <source>
        <strain evidence="2">CGMCC 4.7349</strain>
    </source>
</reference>
<name>A0ABQ2LQC5_9ACTN</name>
<evidence type="ECO:0000313" key="1">
    <source>
        <dbReference type="EMBL" id="GGO41812.1"/>
    </source>
</evidence>
<keyword evidence="2" id="KW-1185">Reference proteome</keyword>
<comment type="caution">
    <text evidence="1">The sequence shown here is derived from an EMBL/GenBank/DDBJ whole genome shotgun (WGS) entry which is preliminary data.</text>
</comment>
<accession>A0ABQ2LQC5</accession>
<gene>
    <name evidence="1" type="ORF">GCM10012286_22180</name>
</gene>
<dbReference type="EMBL" id="BMNG01000004">
    <property type="protein sequence ID" value="GGO41812.1"/>
    <property type="molecule type" value="Genomic_DNA"/>
</dbReference>
<sequence length="119" mass="13071">MRGLLSQYLCRVAADHPVVYVHGRVKGLSHRHCLRQALAAFTQGRSLVRDAEERGAPYVQHPQRRTAPGGFLEGEVDGGRGMVAAVPTHIHAHDEERLSTDGFVIAHDHHRAGGVRDGR</sequence>
<evidence type="ECO:0000313" key="2">
    <source>
        <dbReference type="Proteomes" id="UP000656881"/>
    </source>
</evidence>
<dbReference type="Proteomes" id="UP000656881">
    <property type="component" value="Unassembled WGS sequence"/>
</dbReference>
<proteinExistence type="predicted"/>